<proteinExistence type="predicted"/>
<protein>
    <submittedName>
        <fullName evidence="1">Uncharacterized protein</fullName>
    </submittedName>
</protein>
<dbReference type="Proteomes" id="UP000826656">
    <property type="component" value="Unassembled WGS sequence"/>
</dbReference>
<reference evidence="1 2" key="1">
    <citation type="journal article" date="2021" name="bioRxiv">
        <title>Chromosome-scale and haplotype-resolved genome assembly of a tetraploid potato cultivar.</title>
        <authorList>
            <person name="Sun H."/>
            <person name="Jiao W.-B."/>
            <person name="Krause K."/>
            <person name="Campoy J.A."/>
            <person name="Goel M."/>
            <person name="Folz-Donahue K."/>
            <person name="Kukat C."/>
            <person name="Huettel B."/>
            <person name="Schneeberger K."/>
        </authorList>
    </citation>
    <scope>NUCLEOTIDE SEQUENCE [LARGE SCALE GENOMIC DNA]</scope>
    <source>
        <strain evidence="1">SolTubOtavaFocal</strain>
        <tissue evidence="1">Leaves</tissue>
    </source>
</reference>
<sequence>MRGKVYDGASNMKGHLNVTNVLNIVGASFKRRDLLRKHQAEQLEELLISGEVHTGRRLNQESGLQWPVIHVLEFTGCECPNYTDRLLAKTLVDND</sequence>
<dbReference type="EMBL" id="JAIVGD010000028">
    <property type="protein sequence ID" value="KAH0737543.1"/>
    <property type="molecule type" value="Genomic_DNA"/>
</dbReference>
<evidence type="ECO:0000313" key="1">
    <source>
        <dbReference type="EMBL" id="KAH0737543.1"/>
    </source>
</evidence>
<name>A0ABQ7TTN8_SOLTU</name>
<gene>
    <name evidence="1" type="ORF">KY290_036248</name>
</gene>
<accession>A0ABQ7TTN8</accession>
<organism evidence="1 2">
    <name type="scientific">Solanum tuberosum</name>
    <name type="common">Potato</name>
    <dbReference type="NCBI Taxonomy" id="4113"/>
    <lineage>
        <taxon>Eukaryota</taxon>
        <taxon>Viridiplantae</taxon>
        <taxon>Streptophyta</taxon>
        <taxon>Embryophyta</taxon>
        <taxon>Tracheophyta</taxon>
        <taxon>Spermatophyta</taxon>
        <taxon>Magnoliopsida</taxon>
        <taxon>eudicotyledons</taxon>
        <taxon>Gunneridae</taxon>
        <taxon>Pentapetalae</taxon>
        <taxon>asterids</taxon>
        <taxon>lamiids</taxon>
        <taxon>Solanales</taxon>
        <taxon>Solanaceae</taxon>
        <taxon>Solanoideae</taxon>
        <taxon>Solaneae</taxon>
        <taxon>Solanum</taxon>
    </lineage>
</organism>
<evidence type="ECO:0000313" key="2">
    <source>
        <dbReference type="Proteomes" id="UP000826656"/>
    </source>
</evidence>
<dbReference type="InterPro" id="IPR055298">
    <property type="entry name" value="AtLOH3-like"/>
</dbReference>
<keyword evidence="2" id="KW-1185">Reference proteome</keyword>
<dbReference type="PANTHER" id="PTHR11697:SF230">
    <property type="entry name" value="ZINC FINGER, MYM DOMAIN CONTAINING 1"/>
    <property type="match status" value="1"/>
</dbReference>
<comment type="caution">
    <text evidence="1">The sequence shown here is derived from an EMBL/GenBank/DDBJ whole genome shotgun (WGS) entry which is preliminary data.</text>
</comment>
<dbReference type="PANTHER" id="PTHR11697">
    <property type="entry name" value="GENERAL TRANSCRIPTION FACTOR 2-RELATED ZINC FINGER PROTEIN"/>
    <property type="match status" value="1"/>
</dbReference>